<dbReference type="EMBL" id="CT025834">
    <property type="protein sequence ID" value="CAJ31147.1"/>
    <property type="molecule type" value="Genomic_DNA"/>
</dbReference>
<dbReference type="PROSITE" id="PS50231">
    <property type="entry name" value="RICIN_B_LECTIN"/>
    <property type="match status" value="1"/>
</dbReference>
<gene>
    <name evidence="2" type="ORF">42c90036</name>
</gene>
<evidence type="ECO:0000256" key="1">
    <source>
        <dbReference type="SAM" id="SignalP"/>
    </source>
</evidence>
<feature type="chain" id="PRO_5004225556" evidence="1">
    <location>
        <begin position="22"/>
        <end position="240"/>
    </location>
</feature>
<dbReference type="AlphaFoldDB" id="Q3IBQ6"/>
<feature type="signal peptide" evidence="1">
    <location>
        <begin position="1"/>
        <end position="21"/>
    </location>
</feature>
<proteinExistence type="predicted"/>
<evidence type="ECO:0000313" key="2">
    <source>
        <dbReference type="EMBL" id="CAJ31147.1"/>
    </source>
</evidence>
<protein>
    <submittedName>
        <fullName evidence="2">Uncharacterized protein</fullName>
    </submittedName>
</protein>
<name>Q3IBQ6_9BACT</name>
<accession>Q3IBQ6</accession>
<reference evidence="2" key="1">
    <citation type="journal article" date="2005" name="J. Bacteriol.">
        <title>Clustered genes related to sulfate respiration in uncultured prokaryotes support the theory of their concomitant horizontal transfer.</title>
        <authorList>
            <person name="Mussmann M."/>
            <person name="Richter M."/>
            <person name="Lombardot T."/>
            <person name="Meyerdierks A."/>
            <person name="Kuever J."/>
            <person name="Kube M."/>
            <person name="Glockner F.O."/>
            <person name="Amann R."/>
        </authorList>
    </citation>
    <scope>NUCLEOTIDE SEQUENCE</scope>
</reference>
<keyword evidence="1" id="KW-0732">Signal</keyword>
<organism evidence="2">
    <name type="scientific">uncultured sulfate-reducing bacterium</name>
    <dbReference type="NCBI Taxonomy" id="153939"/>
    <lineage>
        <taxon>Bacteria</taxon>
        <taxon>environmental samples</taxon>
    </lineage>
</organism>
<sequence length="240" mass="26448">MKRLHLVLAVAGILAAVTVFAAQTESQTDSSLDVESLRTQLLKAEIMRDDGLITDAEYETLRARLIGGASGPQESSVNQAPPPRVCLRYKATGSGGVRQFDTCTDASMESPWMWIGDDSGYRNQMLQVETSMSSPVCFQHSCIGKKGGLTEWTCSSDGRESEWVWVGDDSGYRDQKLRIMSEGEYEVCIKHTRVGRRGLLDSGWVCSANGYESDWVTLSADQGYRKQQLKLKIRMSAGGS</sequence>